<evidence type="ECO:0000313" key="2">
    <source>
        <dbReference type="EnsemblMetazoa" id="SCAU004282-PB"/>
    </source>
</evidence>
<organism evidence="2 3">
    <name type="scientific">Stomoxys calcitrans</name>
    <name type="common">Stable fly</name>
    <name type="synonym">Conops calcitrans</name>
    <dbReference type="NCBI Taxonomy" id="35570"/>
    <lineage>
        <taxon>Eukaryota</taxon>
        <taxon>Metazoa</taxon>
        <taxon>Ecdysozoa</taxon>
        <taxon>Arthropoda</taxon>
        <taxon>Hexapoda</taxon>
        <taxon>Insecta</taxon>
        <taxon>Pterygota</taxon>
        <taxon>Neoptera</taxon>
        <taxon>Endopterygota</taxon>
        <taxon>Diptera</taxon>
        <taxon>Brachycera</taxon>
        <taxon>Muscomorpha</taxon>
        <taxon>Muscoidea</taxon>
        <taxon>Muscidae</taxon>
        <taxon>Stomoxys</taxon>
    </lineage>
</organism>
<dbReference type="VEuPathDB" id="VectorBase:SCAU004282"/>
<evidence type="ECO:0000313" key="3">
    <source>
        <dbReference type="Proteomes" id="UP000095300"/>
    </source>
</evidence>
<protein>
    <submittedName>
        <fullName evidence="2">Uncharacterized protein</fullName>
    </submittedName>
</protein>
<dbReference type="AlphaFoldDB" id="A0A1I8P2N3"/>
<keyword evidence="3" id="KW-1185">Reference proteome</keyword>
<evidence type="ECO:0000256" key="1">
    <source>
        <dbReference type="SAM" id="MobiDB-lite"/>
    </source>
</evidence>
<name>A0A1I8P2N3_STOCA</name>
<gene>
    <name evidence="2" type="primary">106091495</name>
</gene>
<dbReference type="Proteomes" id="UP000095300">
    <property type="component" value="Unassembled WGS sequence"/>
</dbReference>
<feature type="region of interest" description="Disordered" evidence="1">
    <location>
        <begin position="68"/>
        <end position="90"/>
    </location>
</feature>
<dbReference type="EnsemblMetazoa" id="SCAU004282-RB">
    <property type="protein sequence ID" value="SCAU004282-PB"/>
    <property type="gene ID" value="SCAU004282"/>
</dbReference>
<proteinExistence type="predicted"/>
<sequence length="124" mass="13942">MATFCLQSVSQPVGGLLLSVLNWLVPSQLFFRSPIFSVLPHVVIPLHKGNLLKNSICYCSPQMTKRNEKRRNVMRDATPPPEATTVLHLSGSQKSSKAINESLRMDCRSTGLLPQHHKVYELQF</sequence>
<accession>A0A1I8P2N3</accession>
<reference evidence="2" key="1">
    <citation type="submission" date="2020-05" db="UniProtKB">
        <authorList>
            <consortium name="EnsemblMetazoa"/>
        </authorList>
    </citation>
    <scope>IDENTIFICATION</scope>
    <source>
        <strain evidence="2">USDA</strain>
    </source>
</reference>